<reference evidence="2 3" key="1">
    <citation type="submission" date="2020-01" db="EMBL/GenBank/DDBJ databases">
        <title>Leptobacterium flavescens.</title>
        <authorList>
            <person name="Wang G."/>
        </authorList>
    </citation>
    <scope>NUCLEOTIDE SEQUENCE [LARGE SCALE GENOMIC DNA]</scope>
    <source>
        <strain evidence="2 3">KCTC 22160</strain>
    </source>
</reference>
<dbReference type="Proteomes" id="UP000468581">
    <property type="component" value="Unassembled WGS sequence"/>
</dbReference>
<keyword evidence="3" id="KW-1185">Reference proteome</keyword>
<feature type="transmembrane region" description="Helical" evidence="1">
    <location>
        <begin position="61"/>
        <end position="80"/>
    </location>
</feature>
<evidence type="ECO:0000256" key="1">
    <source>
        <dbReference type="SAM" id="Phobius"/>
    </source>
</evidence>
<keyword evidence="1" id="KW-0812">Transmembrane</keyword>
<gene>
    <name evidence="2" type="ORF">GWK08_05570</name>
</gene>
<feature type="transmembrane region" description="Helical" evidence="1">
    <location>
        <begin position="12"/>
        <end position="29"/>
    </location>
</feature>
<evidence type="ECO:0000313" key="2">
    <source>
        <dbReference type="EMBL" id="NER12898.1"/>
    </source>
</evidence>
<dbReference type="RefSeq" id="WP_163605905.1">
    <property type="nucleotide sequence ID" value="NZ_JAABOO010000001.1"/>
</dbReference>
<sequence>MGDSEENSFSNGLGIIVGIVGAILGVGAANNDPEISAFGGFIVGGIIGYLGGWIVGKVLTFALKVLIAIISIIFIIYRVYRLLTFLAE</sequence>
<feature type="transmembrane region" description="Helical" evidence="1">
    <location>
        <begin position="35"/>
        <end position="54"/>
    </location>
</feature>
<comment type="caution">
    <text evidence="2">The sequence shown here is derived from an EMBL/GenBank/DDBJ whole genome shotgun (WGS) entry which is preliminary data.</text>
</comment>
<dbReference type="AlphaFoldDB" id="A0A6P0UM09"/>
<dbReference type="EMBL" id="JAABOO010000001">
    <property type="protein sequence ID" value="NER12898.1"/>
    <property type="molecule type" value="Genomic_DNA"/>
</dbReference>
<accession>A0A6P0UM09</accession>
<organism evidence="2 3">
    <name type="scientific">Leptobacterium flavescens</name>
    <dbReference type="NCBI Taxonomy" id="472055"/>
    <lineage>
        <taxon>Bacteria</taxon>
        <taxon>Pseudomonadati</taxon>
        <taxon>Bacteroidota</taxon>
        <taxon>Flavobacteriia</taxon>
        <taxon>Flavobacteriales</taxon>
        <taxon>Flavobacteriaceae</taxon>
        <taxon>Leptobacterium</taxon>
    </lineage>
</organism>
<proteinExistence type="predicted"/>
<keyword evidence="1" id="KW-1133">Transmembrane helix</keyword>
<keyword evidence="1" id="KW-0472">Membrane</keyword>
<protein>
    <submittedName>
        <fullName evidence="2">Uncharacterized protein</fullName>
    </submittedName>
</protein>
<evidence type="ECO:0000313" key="3">
    <source>
        <dbReference type="Proteomes" id="UP000468581"/>
    </source>
</evidence>
<name>A0A6P0UM09_9FLAO</name>